<feature type="signal peptide" evidence="1">
    <location>
        <begin position="1"/>
        <end position="28"/>
    </location>
</feature>
<dbReference type="Proteomes" id="UP000070250">
    <property type="component" value="Chromosome"/>
</dbReference>
<dbReference type="Pfam" id="PF04214">
    <property type="entry name" value="DUF411"/>
    <property type="match status" value="1"/>
</dbReference>
<sequence length="158" mass="16649">MKSSSTKHRHLSAVVVLLAMAVTGMAAASELVADVWKDPYCGCCKVWVDHLKEAGITVRVFNTGNTGARARLGIPAKLGSCHTAKINGYVIEGHVPAADIQRLLREKPKAVGLAVPGMPLGSPGMDGPVYGNRVMAYDVLLVQADGSTSVYQSYPGSQ</sequence>
<reference evidence="2 3" key="1">
    <citation type="submission" date="2015-06" db="EMBL/GenBank/DDBJ databases">
        <title>A Comprehensive Approach to Explore the Metabolic and Phylogenetic Diversity of Bacterial Steroid Degradation in the Environment: Testosterone as an Example.</title>
        <authorList>
            <person name="Yang F.-C."/>
            <person name="Chen Y.-L."/>
            <person name="Yu C.-P."/>
            <person name="Tang S.-L."/>
            <person name="Wang P.-H."/>
            <person name="Ismail W."/>
            <person name="Wang C.-H."/>
            <person name="Yang C.-Y."/>
            <person name="Chiang Y.-R."/>
        </authorList>
    </citation>
    <scope>NUCLEOTIDE SEQUENCE [LARGE SCALE GENOMIC DNA]</scope>
    <source>
        <strain evidence="2 3">DSM 18526</strain>
    </source>
</reference>
<keyword evidence="3" id="KW-1185">Reference proteome</keyword>
<dbReference type="SUPFAM" id="SSF52833">
    <property type="entry name" value="Thioredoxin-like"/>
    <property type="match status" value="1"/>
</dbReference>
<dbReference type="AlphaFoldDB" id="A0A127FEB0"/>
<dbReference type="InterPro" id="IPR007332">
    <property type="entry name" value="DUF411"/>
</dbReference>
<name>A0A127FEB0_STEDE</name>
<evidence type="ECO:0000256" key="1">
    <source>
        <dbReference type="SAM" id="SignalP"/>
    </source>
</evidence>
<organism evidence="2 3">
    <name type="scientific">Steroidobacter denitrificans</name>
    <dbReference type="NCBI Taxonomy" id="465721"/>
    <lineage>
        <taxon>Bacteria</taxon>
        <taxon>Pseudomonadati</taxon>
        <taxon>Pseudomonadota</taxon>
        <taxon>Gammaproteobacteria</taxon>
        <taxon>Steroidobacterales</taxon>
        <taxon>Steroidobacteraceae</taxon>
        <taxon>Steroidobacter</taxon>
    </lineage>
</organism>
<protein>
    <submittedName>
        <fullName evidence="2">Metal-binding protein</fullName>
    </submittedName>
</protein>
<feature type="chain" id="PRO_5007448363" evidence="1">
    <location>
        <begin position="29"/>
        <end position="158"/>
    </location>
</feature>
<dbReference type="PATRIC" id="fig|465721.4.peg.2951"/>
<gene>
    <name evidence="2" type="ORF">ACG33_13780</name>
</gene>
<accession>A0A127FEB0</accession>
<proteinExistence type="predicted"/>
<dbReference type="EMBL" id="CP011971">
    <property type="protein sequence ID" value="AMN48148.1"/>
    <property type="molecule type" value="Genomic_DNA"/>
</dbReference>
<dbReference type="KEGG" id="sdf:ACG33_13780"/>
<evidence type="ECO:0000313" key="2">
    <source>
        <dbReference type="EMBL" id="AMN48148.1"/>
    </source>
</evidence>
<keyword evidence="1" id="KW-0732">Signal</keyword>
<dbReference type="RefSeq" id="WP_066922035.1">
    <property type="nucleotide sequence ID" value="NZ_CP011971.1"/>
</dbReference>
<evidence type="ECO:0000313" key="3">
    <source>
        <dbReference type="Proteomes" id="UP000070250"/>
    </source>
</evidence>
<dbReference type="InterPro" id="IPR036249">
    <property type="entry name" value="Thioredoxin-like_sf"/>
</dbReference>
<dbReference type="STRING" id="465721.ACG33_13780"/>